<organism evidence="1 2">
    <name type="scientific">Carex littledalei</name>
    <dbReference type="NCBI Taxonomy" id="544730"/>
    <lineage>
        <taxon>Eukaryota</taxon>
        <taxon>Viridiplantae</taxon>
        <taxon>Streptophyta</taxon>
        <taxon>Embryophyta</taxon>
        <taxon>Tracheophyta</taxon>
        <taxon>Spermatophyta</taxon>
        <taxon>Magnoliopsida</taxon>
        <taxon>Liliopsida</taxon>
        <taxon>Poales</taxon>
        <taxon>Cyperaceae</taxon>
        <taxon>Cyperoideae</taxon>
        <taxon>Cariceae</taxon>
        <taxon>Carex</taxon>
        <taxon>Carex subgen. Euthyceras</taxon>
    </lineage>
</organism>
<dbReference type="EMBL" id="SWLB01000021">
    <property type="protein sequence ID" value="KAF3324737.1"/>
    <property type="molecule type" value="Genomic_DNA"/>
</dbReference>
<comment type="caution">
    <text evidence="1">The sequence shown here is derived from an EMBL/GenBank/DDBJ whole genome shotgun (WGS) entry which is preliminary data.</text>
</comment>
<evidence type="ECO:0000313" key="2">
    <source>
        <dbReference type="Proteomes" id="UP000623129"/>
    </source>
</evidence>
<protein>
    <submittedName>
        <fullName evidence="1">Uncharacterized protein</fullName>
    </submittedName>
</protein>
<evidence type="ECO:0000313" key="1">
    <source>
        <dbReference type="EMBL" id="KAF3324737.1"/>
    </source>
</evidence>
<accession>A0A833QS69</accession>
<dbReference type="Proteomes" id="UP000623129">
    <property type="component" value="Unassembled WGS sequence"/>
</dbReference>
<sequence length="87" mass="10401">MYQRFGIRVYQGRGLRLLQPCFSTYLEVRARAIHRELQAQPQIGLRGSSNQYPETRKREINPNRFCERESIAVEEKESSKEKTERER</sequence>
<gene>
    <name evidence="1" type="ORF">FCM35_KLT10894</name>
</gene>
<name>A0A833QS69_9POAL</name>
<reference evidence="1" key="1">
    <citation type="submission" date="2020-01" db="EMBL/GenBank/DDBJ databases">
        <title>Genome sequence of Kobresia littledalei, the first chromosome-level genome in the family Cyperaceae.</title>
        <authorList>
            <person name="Qu G."/>
        </authorList>
    </citation>
    <scope>NUCLEOTIDE SEQUENCE</scope>
    <source>
        <strain evidence="1">C.B.Clarke</strain>
        <tissue evidence="1">Leaf</tissue>
    </source>
</reference>
<proteinExistence type="predicted"/>
<dbReference type="AlphaFoldDB" id="A0A833QS69"/>
<keyword evidence="2" id="KW-1185">Reference proteome</keyword>